<dbReference type="Gene3D" id="3.40.30.10">
    <property type="entry name" value="Glutaredoxin"/>
    <property type="match status" value="1"/>
</dbReference>
<dbReference type="Proteomes" id="UP001239215">
    <property type="component" value="Unassembled WGS sequence"/>
</dbReference>
<accession>A0AAJ1X2N4</accession>
<name>A0AAJ1X2N4_9ACTN</name>
<dbReference type="RefSeq" id="WP_307200279.1">
    <property type="nucleotide sequence ID" value="NZ_JAUTAN010000001.1"/>
</dbReference>
<reference evidence="1" key="1">
    <citation type="submission" date="2023-07" db="EMBL/GenBank/DDBJ databases">
        <title>Functional and genomic diversity of the sorghum phyllosphere microbiome.</title>
        <authorList>
            <person name="Shade A."/>
        </authorList>
    </citation>
    <scope>NUCLEOTIDE SEQUENCE</scope>
    <source>
        <strain evidence="1">SORGH_AS_1067</strain>
    </source>
</reference>
<gene>
    <name evidence="1" type="ORF">QE405_001993</name>
</gene>
<dbReference type="CDD" id="cd02980">
    <property type="entry name" value="TRX_Fd_family"/>
    <property type="match status" value="1"/>
</dbReference>
<dbReference type="AlphaFoldDB" id="A0AAJ1X2N4"/>
<evidence type="ECO:0000313" key="1">
    <source>
        <dbReference type="EMBL" id="MDQ1104709.1"/>
    </source>
</evidence>
<proteinExistence type="predicted"/>
<dbReference type="EMBL" id="JAUTAN010000001">
    <property type="protein sequence ID" value="MDQ1104709.1"/>
    <property type="molecule type" value="Genomic_DNA"/>
</dbReference>
<protein>
    <submittedName>
        <fullName evidence="1">(2Fe-2S) ferredoxin</fullName>
    </submittedName>
</protein>
<dbReference type="Pfam" id="PF01257">
    <property type="entry name" value="2Fe-2S_thioredx"/>
    <property type="match status" value="1"/>
</dbReference>
<comment type="caution">
    <text evidence="1">The sequence shown here is derived from an EMBL/GenBank/DDBJ whole genome shotgun (WGS) entry which is preliminary data.</text>
</comment>
<dbReference type="InterPro" id="IPR036249">
    <property type="entry name" value="Thioredoxin-like_sf"/>
</dbReference>
<dbReference type="SUPFAM" id="SSF52833">
    <property type="entry name" value="Thioredoxin-like"/>
    <property type="match status" value="1"/>
</dbReference>
<organism evidence="1 2">
    <name type="scientific">Nocardioides zeae</name>
    <dbReference type="NCBI Taxonomy" id="1457234"/>
    <lineage>
        <taxon>Bacteria</taxon>
        <taxon>Bacillati</taxon>
        <taxon>Actinomycetota</taxon>
        <taxon>Actinomycetes</taxon>
        <taxon>Propionibacteriales</taxon>
        <taxon>Nocardioidaceae</taxon>
        <taxon>Nocardioides</taxon>
    </lineage>
</organism>
<sequence length="252" mass="26645">MTAPQAGPTTDPVLLVGMSAREAAAPDRMGAIAAALGAEVAHLQVGDPSLSAALTRLADAGATRVVLLGASLGTLAPANSWLRRVAAHWWRERGEAGEHRPEVAVATTLVRDESDLERGPLDVTRPIHGNEAGLTSDAWEDVPTHRHHVLVCRGPRCSARGADRLAEVLSGHLKREGIGDDTVLVTGTACQFPCNQAPLVTVQPDDVWYGAVQPDDVPELVAEHLLADRPVDRLRLPRVRSSTAAGPSTPAR</sequence>
<evidence type="ECO:0000313" key="2">
    <source>
        <dbReference type="Proteomes" id="UP001239215"/>
    </source>
</evidence>